<evidence type="ECO:0000256" key="4">
    <source>
        <dbReference type="ARBA" id="ARBA00023015"/>
    </source>
</evidence>
<keyword evidence="6" id="KW-0804">Transcription</keyword>
<reference evidence="10" key="1">
    <citation type="submission" date="2022-12" db="EMBL/GenBank/DDBJ databases">
        <title>Draft genome assemblies for two species of Escallonia (Escalloniales).</title>
        <authorList>
            <person name="Chanderbali A."/>
            <person name="Dervinis C."/>
            <person name="Anghel I."/>
            <person name="Soltis D."/>
            <person name="Soltis P."/>
            <person name="Zapata F."/>
        </authorList>
    </citation>
    <scope>NUCLEOTIDE SEQUENCE</scope>
    <source>
        <strain evidence="10">UCBG92.1500</strain>
        <tissue evidence="10">Leaf</tissue>
    </source>
</reference>
<dbReference type="GO" id="GO:0009416">
    <property type="term" value="P:response to light stimulus"/>
    <property type="evidence" value="ECO:0007669"/>
    <property type="project" value="TreeGrafter"/>
</dbReference>
<evidence type="ECO:0000259" key="9">
    <source>
        <dbReference type="PROSITE" id="PS51697"/>
    </source>
</evidence>
<keyword evidence="3" id="KW-0217">Developmental protein</keyword>
<evidence type="ECO:0000256" key="1">
    <source>
        <dbReference type="ARBA" id="ARBA00004123"/>
    </source>
</evidence>
<evidence type="ECO:0000256" key="6">
    <source>
        <dbReference type="ARBA" id="ARBA00023163"/>
    </source>
</evidence>
<comment type="similarity">
    <text evidence="2">Belongs to the plant homeotic and developmental regulators ALOG protein family.</text>
</comment>
<keyword evidence="5" id="KW-0238">DNA-binding</keyword>
<feature type="region of interest" description="Disordered" evidence="8">
    <location>
        <begin position="62"/>
        <end position="157"/>
    </location>
</feature>
<evidence type="ECO:0000256" key="5">
    <source>
        <dbReference type="ARBA" id="ARBA00023125"/>
    </source>
</evidence>
<proteinExistence type="inferred from homology"/>
<dbReference type="InterPro" id="IPR040222">
    <property type="entry name" value="ALOG"/>
</dbReference>
<feature type="compositionally biased region" description="Pro residues" evidence="8">
    <location>
        <begin position="62"/>
        <end position="75"/>
    </location>
</feature>
<name>A0AA88U7N8_9ASTE</name>
<sequence>MENPRSMPTTLSRYENQKRRDWNMFGQYLRNHRPPLSLARCSDAHVLEFLRYLNQFGHPSPPAHAHPCPFWPPSARPGAASTPSSIASAPPSRRMKASSSRTRSGRCRPTLPPQNPRFTVQSTGDKLREEKAAPTLLLFRSRPCREVPKKKADKSSK</sequence>
<dbReference type="AlphaFoldDB" id="A0AA88U7N8"/>
<dbReference type="EMBL" id="JAVXUO010002384">
    <property type="protein sequence ID" value="KAK2973693.1"/>
    <property type="molecule type" value="Genomic_DNA"/>
</dbReference>
<evidence type="ECO:0000313" key="11">
    <source>
        <dbReference type="Proteomes" id="UP001187471"/>
    </source>
</evidence>
<feature type="compositionally biased region" description="Basic and acidic residues" evidence="8">
    <location>
        <begin position="143"/>
        <end position="157"/>
    </location>
</feature>
<dbReference type="GO" id="GO:0003677">
    <property type="term" value="F:DNA binding"/>
    <property type="evidence" value="ECO:0007669"/>
    <property type="project" value="UniProtKB-KW"/>
</dbReference>
<dbReference type="Proteomes" id="UP001187471">
    <property type="component" value="Unassembled WGS sequence"/>
</dbReference>
<dbReference type="PANTHER" id="PTHR31165:SF2">
    <property type="entry name" value="ALOG DOMAIN-CONTAINING PROTEIN"/>
    <property type="match status" value="1"/>
</dbReference>
<keyword evidence="7" id="KW-0539">Nucleus</keyword>
<feature type="compositionally biased region" description="Low complexity" evidence="8">
    <location>
        <begin position="77"/>
        <end position="92"/>
    </location>
</feature>
<feature type="domain" description="ALOG" evidence="9">
    <location>
        <begin position="13"/>
        <end position="63"/>
    </location>
</feature>
<dbReference type="PANTHER" id="PTHR31165">
    <property type="entry name" value="PROTEIN G1-LIKE2"/>
    <property type="match status" value="1"/>
</dbReference>
<keyword evidence="4" id="KW-0805">Transcription regulation</keyword>
<comment type="caution">
    <text evidence="10">The sequence shown here is derived from an EMBL/GenBank/DDBJ whole genome shotgun (WGS) entry which is preliminary data.</text>
</comment>
<evidence type="ECO:0000256" key="7">
    <source>
        <dbReference type="ARBA" id="ARBA00023242"/>
    </source>
</evidence>
<dbReference type="InterPro" id="IPR006936">
    <property type="entry name" value="ALOG_dom"/>
</dbReference>
<accession>A0AA88U7N8</accession>
<protein>
    <recommendedName>
        <fullName evidence="9">ALOG domain-containing protein</fullName>
    </recommendedName>
</protein>
<organism evidence="10 11">
    <name type="scientific">Escallonia rubra</name>
    <dbReference type="NCBI Taxonomy" id="112253"/>
    <lineage>
        <taxon>Eukaryota</taxon>
        <taxon>Viridiplantae</taxon>
        <taxon>Streptophyta</taxon>
        <taxon>Embryophyta</taxon>
        <taxon>Tracheophyta</taxon>
        <taxon>Spermatophyta</taxon>
        <taxon>Magnoliopsida</taxon>
        <taxon>eudicotyledons</taxon>
        <taxon>Gunneridae</taxon>
        <taxon>Pentapetalae</taxon>
        <taxon>asterids</taxon>
        <taxon>campanulids</taxon>
        <taxon>Escalloniales</taxon>
        <taxon>Escalloniaceae</taxon>
        <taxon>Escallonia</taxon>
    </lineage>
</organism>
<comment type="subcellular location">
    <subcellularLocation>
        <location evidence="1">Nucleus</location>
    </subcellularLocation>
</comment>
<gene>
    <name evidence="10" type="ORF">RJ640_022150</name>
</gene>
<evidence type="ECO:0000256" key="2">
    <source>
        <dbReference type="ARBA" id="ARBA00010308"/>
    </source>
</evidence>
<keyword evidence="11" id="KW-1185">Reference proteome</keyword>
<evidence type="ECO:0000256" key="8">
    <source>
        <dbReference type="SAM" id="MobiDB-lite"/>
    </source>
</evidence>
<dbReference type="GO" id="GO:0005634">
    <property type="term" value="C:nucleus"/>
    <property type="evidence" value="ECO:0007669"/>
    <property type="project" value="UniProtKB-SubCell"/>
</dbReference>
<evidence type="ECO:0000256" key="3">
    <source>
        <dbReference type="ARBA" id="ARBA00022473"/>
    </source>
</evidence>
<evidence type="ECO:0000313" key="10">
    <source>
        <dbReference type="EMBL" id="KAK2973693.1"/>
    </source>
</evidence>
<dbReference type="PROSITE" id="PS51697">
    <property type="entry name" value="ALOG"/>
    <property type="match status" value="1"/>
</dbReference>
<dbReference type="GO" id="GO:0009299">
    <property type="term" value="P:mRNA transcription"/>
    <property type="evidence" value="ECO:0007669"/>
    <property type="project" value="TreeGrafter"/>
</dbReference>
<dbReference type="Pfam" id="PF04852">
    <property type="entry name" value="ALOG_dom"/>
    <property type="match status" value="1"/>
</dbReference>